<dbReference type="InterPro" id="IPR022484">
    <property type="entry name" value="PEP-CTERM/exosrtase_acylTfrase"/>
</dbReference>
<dbReference type="EMBL" id="FOOU01000002">
    <property type="protein sequence ID" value="SFF94552.1"/>
    <property type="molecule type" value="Genomic_DNA"/>
</dbReference>
<dbReference type="RefSeq" id="WP_090724412.1">
    <property type="nucleotide sequence ID" value="NZ_FOOU01000002.1"/>
</dbReference>
<dbReference type="SUPFAM" id="SSF55729">
    <property type="entry name" value="Acyl-CoA N-acyltransferases (Nat)"/>
    <property type="match status" value="1"/>
</dbReference>
<evidence type="ECO:0000313" key="1">
    <source>
        <dbReference type="EMBL" id="SFF94552.1"/>
    </source>
</evidence>
<dbReference type="Pfam" id="PF13444">
    <property type="entry name" value="Acetyltransf_5"/>
    <property type="match status" value="1"/>
</dbReference>
<dbReference type="InterPro" id="IPR016181">
    <property type="entry name" value="Acyl_CoA_acyltransferase"/>
</dbReference>
<reference evidence="2" key="1">
    <citation type="submission" date="2016-10" db="EMBL/GenBank/DDBJ databases">
        <authorList>
            <person name="Varghese N."/>
            <person name="Submissions S."/>
        </authorList>
    </citation>
    <scope>NUCLEOTIDE SEQUENCE [LARGE SCALE GENOMIC DNA]</scope>
    <source>
        <strain evidence="2">CGMCC 1.10971</strain>
    </source>
</reference>
<dbReference type="Gene3D" id="3.40.630.30">
    <property type="match status" value="1"/>
</dbReference>
<organism evidence="1 2">
    <name type="scientific">Neptunomonas qingdaonensis</name>
    <dbReference type="NCBI Taxonomy" id="1045558"/>
    <lineage>
        <taxon>Bacteria</taxon>
        <taxon>Pseudomonadati</taxon>
        <taxon>Pseudomonadota</taxon>
        <taxon>Gammaproteobacteria</taxon>
        <taxon>Oceanospirillales</taxon>
        <taxon>Oceanospirillaceae</taxon>
        <taxon>Neptunomonas</taxon>
    </lineage>
</organism>
<dbReference type="STRING" id="1045558.SAMN05216175_10270"/>
<dbReference type="OrthoDB" id="582214at2"/>
<accession>A0A1I2MSU9</accession>
<sequence>MQKSLAENFQRYFTVELAAEEALKREIFHTRFNVYCKEFEYESIEHFVEEQESDEFDIYSFHCLIRHKESRQVAGCVRLVPADLNKQDMILPFEKYCIDSLDIKFIEELKLNRATLCEISRLAVDGAFRRRSNEALDRFGNVQQLAFADEERRVFPLIAVSAFLASTSLTMLTGRTNVFAMMEPFLPRLLKRSGIVFHRAGCDVDYHGIRAPYFITTQSVLDNMKPELKELYDAINARICAEYRSCCTSDAV</sequence>
<gene>
    <name evidence="1" type="ORF">SAMN05216175_10270</name>
</gene>
<dbReference type="AlphaFoldDB" id="A0A1I2MSU9"/>
<name>A0A1I2MSU9_9GAMM</name>
<keyword evidence="2" id="KW-1185">Reference proteome</keyword>
<proteinExistence type="predicted"/>
<evidence type="ECO:0000313" key="2">
    <source>
        <dbReference type="Proteomes" id="UP000198623"/>
    </source>
</evidence>
<dbReference type="Proteomes" id="UP000198623">
    <property type="component" value="Unassembled WGS sequence"/>
</dbReference>
<dbReference type="NCBIfam" id="TIGR03694">
    <property type="entry name" value="exosort_acyl"/>
    <property type="match status" value="1"/>
</dbReference>
<protein>
    <submittedName>
        <fullName evidence="1">N-acyl amino acid synthase, PEP-CTERM/exosortase system-associated</fullName>
    </submittedName>
</protein>